<sequence length="86" mass="9481">MKTAISLPDETFDRASRRARDLGMSRSEFFTRAAQRYLDELDSQSLTGQIDDALEHLGERLGDSDGGQAAAVAVGHRVLDAVDDEW</sequence>
<dbReference type="InterPro" id="IPR013321">
    <property type="entry name" value="Arc_rbn_hlx_hlx"/>
</dbReference>
<reference evidence="2 3" key="1">
    <citation type="journal article" date="2019" name="Emerg. Microbes Infect.">
        <title>Comprehensive subspecies identification of 175 nontuberculous mycobacteria species based on 7547 genomic profiles.</title>
        <authorList>
            <person name="Matsumoto Y."/>
            <person name="Kinjo T."/>
            <person name="Motooka D."/>
            <person name="Nabeya D."/>
            <person name="Jung N."/>
            <person name="Uechi K."/>
            <person name="Horii T."/>
            <person name="Iida T."/>
            <person name="Fujita J."/>
            <person name="Nakamura S."/>
        </authorList>
    </citation>
    <scope>NUCLEOTIDE SEQUENCE [LARGE SCALE GENOMIC DNA]</scope>
    <source>
        <strain evidence="2 3">JCM 18565</strain>
    </source>
</reference>
<geneLocation type="plasmid" evidence="2">
    <name>pJCM18565</name>
</geneLocation>
<dbReference type="InterPro" id="IPR002145">
    <property type="entry name" value="CopG"/>
</dbReference>
<keyword evidence="3" id="KW-1185">Reference proteome</keyword>
<accession>A0ABQ1CFB0</accession>
<protein>
    <submittedName>
        <fullName evidence="2">Antitoxin MazE6</fullName>
    </submittedName>
</protein>
<dbReference type="Proteomes" id="UP000465240">
    <property type="component" value="Unassembled WGS sequence"/>
</dbReference>
<evidence type="ECO:0000313" key="3">
    <source>
        <dbReference type="Proteomes" id="UP000465240"/>
    </source>
</evidence>
<dbReference type="Pfam" id="PF01402">
    <property type="entry name" value="RHH_1"/>
    <property type="match status" value="1"/>
</dbReference>
<dbReference type="RefSeq" id="WP_120795059.1">
    <property type="nucleotide sequence ID" value="NZ_BLKX01000002.1"/>
</dbReference>
<name>A0ABQ1CFB0_9MYCO</name>
<gene>
    <name evidence="2" type="primary">mazE6</name>
    <name evidence="2" type="ORF">MPRG_62350</name>
</gene>
<proteinExistence type="predicted"/>
<comment type="caution">
    <text evidence="2">The sequence shown here is derived from an EMBL/GenBank/DDBJ whole genome shotgun (WGS) entry which is preliminary data.</text>
</comment>
<organism evidence="2 3">
    <name type="scientific">Mycobacterium paragordonae</name>
    <dbReference type="NCBI Taxonomy" id="1389713"/>
    <lineage>
        <taxon>Bacteria</taxon>
        <taxon>Bacillati</taxon>
        <taxon>Actinomycetota</taxon>
        <taxon>Actinomycetes</taxon>
        <taxon>Mycobacteriales</taxon>
        <taxon>Mycobacteriaceae</taxon>
        <taxon>Mycobacterium</taxon>
    </lineage>
</organism>
<evidence type="ECO:0000313" key="2">
    <source>
        <dbReference type="EMBL" id="GFG82959.1"/>
    </source>
</evidence>
<dbReference type="Gene3D" id="1.10.1220.10">
    <property type="entry name" value="Met repressor-like"/>
    <property type="match status" value="1"/>
</dbReference>
<keyword evidence="2" id="KW-0614">Plasmid</keyword>
<dbReference type="CDD" id="cd21631">
    <property type="entry name" value="RHH_CopG_NikR-like"/>
    <property type="match status" value="1"/>
</dbReference>
<dbReference type="EMBL" id="BLKX01000002">
    <property type="protein sequence ID" value="GFG82959.1"/>
    <property type="molecule type" value="Genomic_DNA"/>
</dbReference>
<feature type="domain" description="Ribbon-helix-helix protein CopG" evidence="1">
    <location>
        <begin position="3"/>
        <end position="40"/>
    </location>
</feature>
<evidence type="ECO:0000259" key="1">
    <source>
        <dbReference type="Pfam" id="PF01402"/>
    </source>
</evidence>